<protein>
    <recommendedName>
        <fullName evidence="4">Tetratricopeptide repeat protein</fullName>
    </recommendedName>
</protein>
<organism evidence="2 3">
    <name type="scientific">Spirosoma terrae</name>
    <dbReference type="NCBI Taxonomy" id="1968276"/>
    <lineage>
        <taxon>Bacteria</taxon>
        <taxon>Pseudomonadati</taxon>
        <taxon>Bacteroidota</taxon>
        <taxon>Cytophagia</taxon>
        <taxon>Cytophagales</taxon>
        <taxon>Cytophagaceae</taxon>
        <taxon>Spirosoma</taxon>
    </lineage>
</organism>
<dbReference type="EMBL" id="JAAFZH010000011">
    <property type="protein sequence ID" value="NDU97542.1"/>
    <property type="molecule type" value="Genomic_DNA"/>
</dbReference>
<name>A0A6L9LDU5_9BACT</name>
<evidence type="ECO:0000313" key="3">
    <source>
        <dbReference type="Proteomes" id="UP000474175"/>
    </source>
</evidence>
<evidence type="ECO:0008006" key="4">
    <source>
        <dbReference type="Google" id="ProtNLM"/>
    </source>
</evidence>
<keyword evidence="1" id="KW-1133">Transmembrane helix</keyword>
<sequence length="237" mass="26555">MALTNEQIEKLEMRAKGILPESDAQELDQQLEESSELQKEANEHIDLYFALKALSLKPALQKIHEDLAAEGAFDGDPGNSESDVKVVPLKQPLQINWGWLIAASVFLCVFGIGILNFNHQRNDRLYARYASTLSEAYTADANTLGGFTQKGKEVFYYENFRKGVSLLQHNQPDKAIPLLKAASQSSNPKIQEDSEWFLTLAYLKNHDRSSAKKYATKIAGSTGHRFNDNAKHLQSDL</sequence>
<dbReference type="AlphaFoldDB" id="A0A6L9LDU5"/>
<proteinExistence type="predicted"/>
<comment type="caution">
    <text evidence="2">The sequence shown here is derived from an EMBL/GenBank/DDBJ whole genome shotgun (WGS) entry which is preliminary data.</text>
</comment>
<dbReference type="Proteomes" id="UP000474175">
    <property type="component" value="Unassembled WGS sequence"/>
</dbReference>
<accession>A0A6L9LDU5</accession>
<evidence type="ECO:0000256" key="1">
    <source>
        <dbReference type="SAM" id="Phobius"/>
    </source>
</evidence>
<gene>
    <name evidence="2" type="ORF">GK108_21845</name>
</gene>
<keyword evidence="1" id="KW-0472">Membrane</keyword>
<keyword evidence="1" id="KW-0812">Transmembrane</keyword>
<dbReference type="RefSeq" id="WP_163953074.1">
    <property type="nucleotide sequence ID" value="NZ_JAAFZH010000011.1"/>
</dbReference>
<feature type="transmembrane region" description="Helical" evidence="1">
    <location>
        <begin position="97"/>
        <end position="118"/>
    </location>
</feature>
<keyword evidence="3" id="KW-1185">Reference proteome</keyword>
<reference evidence="2 3" key="1">
    <citation type="submission" date="2020-02" db="EMBL/GenBank/DDBJ databases">
        <title>Draft genome sequence of two Spirosoma agri KCTC 52727 and Spirosoma terrae KCTC 52035.</title>
        <authorList>
            <person name="Rojas J."/>
            <person name="Ambika Manirajan B."/>
            <person name="Suarez C."/>
            <person name="Ratering S."/>
            <person name="Schnell S."/>
        </authorList>
    </citation>
    <scope>NUCLEOTIDE SEQUENCE [LARGE SCALE GENOMIC DNA]</scope>
    <source>
        <strain evidence="2 3">KCTC 52035</strain>
    </source>
</reference>
<evidence type="ECO:0000313" key="2">
    <source>
        <dbReference type="EMBL" id="NDU97542.1"/>
    </source>
</evidence>